<evidence type="ECO:0000313" key="2">
    <source>
        <dbReference type="WBParaSite" id="jg11375"/>
    </source>
</evidence>
<reference evidence="2" key="1">
    <citation type="submission" date="2022-11" db="UniProtKB">
        <authorList>
            <consortium name="WormBaseParasite"/>
        </authorList>
    </citation>
    <scope>IDENTIFICATION</scope>
</reference>
<organism evidence="1 2">
    <name type="scientific">Ditylenchus dipsaci</name>
    <dbReference type="NCBI Taxonomy" id="166011"/>
    <lineage>
        <taxon>Eukaryota</taxon>
        <taxon>Metazoa</taxon>
        <taxon>Ecdysozoa</taxon>
        <taxon>Nematoda</taxon>
        <taxon>Chromadorea</taxon>
        <taxon>Rhabditida</taxon>
        <taxon>Tylenchina</taxon>
        <taxon>Tylenchomorpha</taxon>
        <taxon>Sphaerularioidea</taxon>
        <taxon>Anguinidae</taxon>
        <taxon>Anguininae</taxon>
        <taxon>Ditylenchus</taxon>
    </lineage>
</organism>
<evidence type="ECO:0000313" key="1">
    <source>
        <dbReference type="Proteomes" id="UP000887574"/>
    </source>
</evidence>
<protein>
    <submittedName>
        <fullName evidence="2">F-box domain-containing protein</fullName>
    </submittedName>
</protein>
<dbReference type="AlphaFoldDB" id="A0A915CQ83"/>
<dbReference type="Proteomes" id="UP000887574">
    <property type="component" value="Unplaced"/>
</dbReference>
<proteinExistence type="predicted"/>
<sequence>MVSSDIIVSVLEFLSRNELDLMRLISSVLNSLISNYLPNSPYRLFDIISVGQDEFTGEIVLNASSRKSKHVEVVLEDSQTLHLFIKNCCIKRLEFRNFEFTDLFVSNVLAMHPDNFVINDVSINFFYQNKWIEEDLISNAHLQELFSTKPFRCCQSAILLFDERIQDVCQSRLETILQLKVHSIHCKTNYSFQPETLELVADWLHDSLENPPLKKKSLWIDSDDLSPIQTFYMDFIFDLKQRFEQDEEKRPYEFYHTFFSTPPRIRQYERNQYTGETFYAYLDCEKTDKKRCCITRS</sequence>
<accession>A0A915CQ83</accession>
<name>A0A915CQ83_9BILA</name>
<dbReference type="WBParaSite" id="jg11375">
    <property type="protein sequence ID" value="jg11375"/>
    <property type="gene ID" value="jg11375"/>
</dbReference>
<keyword evidence="1" id="KW-1185">Reference proteome</keyword>